<dbReference type="PANTHER" id="PTHR33619:SF3">
    <property type="entry name" value="POLYSACCHARIDE EXPORT PROTEIN GFCE-RELATED"/>
    <property type="match status" value="1"/>
</dbReference>
<keyword evidence="8" id="KW-0625">Polysaccharide transport</keyword>
<dbReference type="Gene3D" id="3.10.560.10">
    <property type="entry name" value="Outer membrane lipoprotein wza domain like"/>
    <property type="match status" value="2"/>
</dbReference>
<dbReference type="GO" id="GO:0015159">
    <property type="term" value="F:polysaccharide transmembrane transporter activity"/>
    <property type="evidence" value="ECO:0007669"/>
    <property type="project" value="InterPro"/>
</dbReference>
<dbReference type="InterPro" id="IPR003715">
    <property type="entry name" value="Poly_export_N"/>
</dbReference>
<reference evidence="18" key="1">
    <citation type="submission" date="2002-05" db="EMBL/GenBank/DDBJ databases">
        <title>Cloning and characterization of the capsule transport gene region from Haemophilus paragallinarum.</title>
        <authorList>
            <person name="De Smidt O."/>
            <person name="Albertyn J."/>
            <person name="Bragg R.R."/>
            <person name="Van Heerden E."/>
        </authorList>
    </citation>
    <scope>NUCLEOTIDE SEQUENCE</scope>
</reference>
<feature type="domain" description="Polysaccharide export protein N-terminal" evidence="16">
    <location>
        <begin position="124"/>
        <end position="167"/>
    </location>
</feature>
<evidence type="ECO:0000259" key="16">
    <source>
        <dbReference type="Pfam" id="PF02563"/>
    </source>
</evidence>
<organism evidence="18">
    <name type="scientific">Avibacterium paragallinarum</name>
    <name type="common">Haemophilus gallinarum</name>
    <dbReference type="NCBI Taxonomy" id="728"/>
    <lineage>
        <taxon>Bacteria</taxon>
        <taxon>Pseudomonadati</taxon>
        <taxon>Pseudomonadota</taxon>
        <taxon>Gammaproteobacteria</taxon>
        <taxon>Pasteurellales</taxon>
        <taxon>Pasteurellaceae</taxon>
        <taxon>Avibacterium</taxon>
    </lineage>
</organism>
<keyword evidence="14" id="KW-0449">Lipoprotein</keyword>
<keyword evidence="10" id="KW-0626">Porin</keyword>
<accession>Q8KPZ8</accession>
<keyword evidence="11" id="KW-0472">Membrane</keyword>
<gene>
    <name evidence="18" type="primary">hctD</name>
</gene>
<dbReference type="GO" id="GO:0015288">
    <property type="term" value="F:porin activity"/>
    <property type="evidence" value="ECO:0007669"/>
    <property type="project" value="UniProtKB-KW"/>
</dbReference>
<evidence type="ECO:0000313" key="18">
    <source>
        <dbReference type="EMBL" id="AAM55487.1"/>
    </source>
</evidence>
<feature type="signal peptide" evidence="15">
    <location>
        <begin position="1"/>
        <end position="23"/>
    </location>
</feature>
<comment type="similarity">
    <text evidence="2">Belongs to the BexD/CtrA/VexA family.</text>
</comment>
<keyword evidence="9" id="KW-0406">Ion transport</keyword>
<protein>
    <submittedName>
        <fullName evidence="18">HctD</fullName>
    </submittedName>
</protein>
<dbReference type="Pfam" id="PF22461">
    <property type="entry name" value="SLBB_2"/>
    <property type="match status" value="1"/>
</dbReference>
<evidence type="ECO:0000256" key="5">
    <source>
        <dbReference type="ARBA" id="ARBA00022597"/>
    </source>
</evidence>
<evidence type="ECO:0000256" key="3">
    <source>
        <dbReference type="ARBA" id="ARBA00022448"/>
    </source>
</evidence>
<feature type="chain" id="PRO_5004309732" evidence="15">
    <location>
        <begin position="24"/>
        <end position="395"/>
    </location>
</feature>
<keyword evidence="4" id="KW-1134">Transmembrane beta strand</keyword>
<name>Q8KPZ8_AVIPA</name>
<dbReference type="EMBL" id="AY116594">
    <property type="protein sequence ID" value="AAM55487.1"/>
    <property type="molecule type" value="Genomic_DNA"/>
</dbReference>
<dbReference type="Gene3D" id="3.30.1950.10">
    <property type="entry name" value="wza like domain"/>
    <property type="match status" value="1"/>
</dbReference>
<evidence type="ECO:0000256" key="6">
    <source>
        <dbReference type="ARBA" id="ARBA00022692"/>
    </source>
</evidence>
<evidence type="ECO:0000256" key="10">
    <source>
        <dbReference type="ARBA" id="ARBA00023114"/>
    </source>
</evidence>
<comment type="subcellular location">
    <subcellularLocation>
        <location evidence="1">Cell outer membrane</location>
        <topology evidence="1">Multi-pass membrane protein</topology>
    </subcellularLocation>
</comment>
<proteinExistence type="inferred from homology"/>
<feature type="domain" description="SLBB" evidence="17">
    <location>
        <begin position="258"/>
        <end position="358"/>
    </location>
</feature>
<dbReference type="GO" id="GO:0046930">
    <property type="term" value="C:pore complex"/>
    <property type="evidence" value="ECO:0007669"/>
    <property type="project" value="UniProtKB-KW"/>
</dbReference>
<keyword evidence="7 15" id="KW-0732">Signal</keyword>
<evidence type="ECO:0000256" key="13">
    <source>
        <dbReference type="ARBA" id="ARBA00023237"/>
    </source>
</evidence>
<dbReference type="InterPro" id="IPR049712">
    <property type="entry name" value="Poly_export"/>
</dbReference>
<evidence type="ECO:0000259" key="17">
    <source>
        <dbReference type="Pfam" id="PF22461"/>
    </source>
</evidence>
<dbReference type="GO" id="GO:0009279">
    <property type="term" value="C:cell outer membrane"/>
    <property type="evidence" value="ECO:0007669"/>
    <property type="project" value="UniProtKB-SubCell"/>
</dbReference>
<keyword evidence="3" id="KW-0813">Transport</keyword>
<keyword evidence="13" id="KW-0998">Cell outer membrane</keyword>
<dbReference type="GO" id="GO:0006811">
    <property type="term" value="P:monoatomic ion transport"/>
    <property type="evidence" value="ECO:0007669"/>
    <property type="project" value="UniProtKB-KW"/>
</dbReference>
<dbReference type="Pfam" id="PF02563">
    <property type="entry name" value="Poly_export"/>
    <property type="match status" value="1"/>
</dbReference>
<dbReference type="AlphaFoldDB" id="Q8KPZ8"/>
<dbReference type="InterPro" id="IPR054765">
    <property type="entry name" value="SLBB_dom"/>
</dbReference>
<evidence type="ECO:0000256" key="11">
    <source>
        <dbReference type="ARBA" id="ARBA00023136"/>
    </source>
</evidence>
<evidence type="ECO:0000256" key="12">
    <source>
        <dbReference type="ARBA" id="ARBA00023139"/>
    </source>
</evidence>
<evidence type="ECO:0000256" key="4">
    <source>
        <dbReference type="ARBA" id="ARBA00022452"/>
    </source>
</evidence>
<evidence type="ECO:0000256" key="9">
    <source>
        <dbReference type="ARBA" id="ARBA00023065"/>
    </source>
</evidence>
<keyword evidence="12" id="KW-0564">Palmitate</keyword>
<keyword evidence="6" id="KW-0812">Transmembrane</keyword>
<evidence type="ECO:0000256" key="14">
    <source>
        <dbReference type="ARBA" id="ARBA00023288"/>
    </source>
</evidence>
<evidence type="ECO:0000256" key="1">
    <source>
        <dbReference type="ARBA" id="ARBA00004571"/>
    </source>
</evidence>
<evidence type="ECO:0000256" key="7">
    <source>
        <dbReference type="ARBA" id="ARBA00022729"/>
    </source>
</evidence>
<evidence type="ECO:0000256" key="2">
    <source>
        <dbReference type="ARBA" id="ARBA00009450"/>
    </source>
</evidence>
<sequence length="395" mass="44391">MRKSLIAVSYCLLLMSWSYLPNSGPSKGNIEVVNKQKSNEDLLAVQLIEVNNKVAESMFNQQHPQSFLQFPSSKAHYHGVVKCWCLLDITLWEAPASNFVWQCVESSRCVGRTKHSLTGTGGYSNGRITIPFVGALKVAGKTPEQIQSEIVGRLQAIANQPQAVVRIVKNNSANVTVLTKSTTIRMALTAYGERSVRCYCGSRWSRWYVQRCFSATDSWEIRVQTISLARINGGSHRQNILLRSGDVVTLLNNPLSFTAMGAVGNSKEIRFSAEGLTLAEAIGRLGGLNDDRADPRGVFIFRYVPFEEMPLSKQNEWQAKGYHNGMKIPTVYQANLLEPQSMFWIQQFPIKDKDIVYVSNAPLAEYQIYSYDLRHRCNYTAGFNCKQVLIICRGR</sequence>
<keyword evidence="5" id="KW-0762">Sugar transport</keyword>
<evidence type="ECO:0000256" key="15">
    <source>
        <dbReference type="SAM" id="SignalP"/>
    </source>
</evidence>
<dbReference type="PANTHER" id="PTHR33619">
    <property type="entry name" value="POLYSACCHARIDE EXPORT PROTEIN GFCE-RELATED"/>
    <property type="match status" value="1"/>
</dbReference>
<evidence type="ECO:0000256" key="8">
    <source>
        <dbReference type="ARBA" id="ARBA00023047"/>
    </source>
</evidence>